<comment type="caution">
    <text evidence="1">The sequence shown here is derived from an EMBL/GenBank/DDBJ whole genome shotgun (WGS) entry which is preliminary data.</text>
</comment>
<name>A0A5B7G9E7_PORTR</name>
<reference evidence="1 2" key="1">
    <citation type="submission" date="2019-05" db="EMBL/GenBank/DDBJ databases">
        <title>Another draft genome of Portunus trituberculatus and its Hox gene families provides insights of decapod evolution.</title>
        <authorList>
            <person name="Jeong J.-H."/>
            <person name="Song I."/>
            <person name="Kim S."/>
            <person name="Choi T."/>
            <person name="Kim D."/>
            <person name="Ryu S."/>
            <person name="Kim W."/>
        </authorList>
    </citation>
    <scope>NUCLEOTIDE SEQUENCE [LARGE SCALE GENOMIC DNA]</scope>
    <source>
        <tissue evidence="1">Muscle</tissue>
    </source>
</reference>
<proteinExistence type="predicted"/>
<protein>
    <submittedName>
        <fullName evidence="1">Uncharacterized protein</fullName>
    </submittedName>
</protein>
<accession>A0A5B7G9E7</accession>
<evidence type="ECO:0000313" key="2">
    <source>
        <dbReference type="Proteomes" id="UP000324222"/>
    </source>
</evidence>
<dbReference type="Proteomes" id="UP000324222">
    <property type="component" value="Unassembled WGS sequence"/>
</dbReference>
<evidence type="ECO:0000313" key="1">
    <source>
        <dbReference type="EMBL" id="MPC53738.1"/>
    </source>
</evidence>
<dbReference type="EMBL" id="VSRR010011849">
    <property type="protein sequence ID" value="MPC53738.1"/>
    <property type="molecule type" value="Genomic_DNA"/>
</dbReference>
<sequence>MVRRWPGVWRHTAHGRRVAMFPAGHDGAADSGSHVMVLVCGETEMARCGWEGFVQFGDGRQGKKGETRIDQ</sequence>
<gene>
    <name evidence="1" type="ORF">E2C01_047638</name>
</gene>
<organism evidence="1 2">
    <name type="scientific">Portunus trituberculatus</name>
    <name type="common">Swimming crab</name>
    <name type="synonym">Neptunus trituberculatus</name>
    <dbReference type="NCBI Taxonomy" id="210409"/>
    <lineage>
        <taxon>Eukaryota</taxon>
        <taxon>Metazoa</taxon>
        <taxon>Ecdysozoa</taxon>
        <taxon>Arthropoda</taxon>
        <taxon>Crustacea</taxon>
        <taxon>Multicrustacea</taxon>
        <taxon>Malacostraca</taxon>
        <taxon>Eumalacostraca</taxon>
        <taxon>Eucarida</taxon>
        <taxon>Decapoda</taxon>
        <taxon>Pleocyemata</taxon>
        <taxon>Brachyura</taxon>
        <taxon>Eubrachyura</taxon>
        <taxon>Portunoidea</taxon>
        <taxon>Portunidae</taxon>
        <taxon>Portuninae</taxon>
        <taxon>Portunus</taxon>
    </lineage>
</organism>
<keyword evidence="2" id="KW-1185">Reference proteome</keyword>
<dbReference type="AlphaFoldDB" id="A0A5B7G9E7"/>